<evidence type="ECO:0000313" key="3">
    <source>
        <dbReference type="EMBL" id="VEB34158.1"/>
    </source>
</evidence>
<sequence>MVIFFITLSILVLSLICVAVMVFKLIRQPAEPLSLMQYLKLTVSGVIAFIADTLGVGSFAVNVALAKFLGTFRDDEMPAVNNGAQVIPGTIESLFFMGLINVDLTTLLTLVMGTCVGGLLGGFVVSHLSKQAIRLSMICCFALIILLLISHQFRLLPVGGELTELHSWKLIVGFLAMVVCGALTSVGVGLFVMVQGVLFLMNISPVVAFPIMTTAGAMQQPLTTLVFLKHNKIPLKKTMILSLSGCLGVLITIPIFMELTITWLHYLLLFILIYNFFAVGRTYLRSRPSKQYVQTPRPASLVAAE</sequence>
<dbReference type="STRING" id="28084.Lche_2886"/>
<keyword evidence="1" id="KW-0472">Membrane</keyword>
<evidence type="ECO:0000313" key="2">
    <source>
        <dbReference type="EMBL" id="KTC80866.1"/>
    </source>
</evidence>
<dbReference type="RefSeq" id="WP_028381415.1">
    <property type="nucleotide sequence ID" value="NZ_CAAAIT010000006.1"/>
</dbReference>
<feature type="transmembrane region" description="Helical" evidence="1">
    <location>
        <begin position="263"/>
        <end position="284"/>
    </location>
</feature>
<dbReference type="EMBL" id="LNXW01000013">
    <property type="protein sequence ID" value="KTC80866.1"/>
    <property type="molecule type" value="Genomic_DNA"/>
</dbReference>
<evidence type="ECO:0000256" key="1">
    <source>
        <dbReference type="SAM" id="Phobius"/>
    </source>
</evidence>
<feature type="transmembrane region" description="Helical" evidence="1">
    <location>
        <begin position="198"/>
        <end position="218"/>
    </location>
</feature>
<dbReference type="Proteomes" id="UP000277577">
    <property type="component" value="Chromosome"/>
</dbReference>
<protein>
    <submittedName>
        <fullName evidence="2">Integral membrane protein</fullName>
    </submittedName>
</protein>
<dbReference type="EMBL" id="LR134173">
    <property type="protein sequence ID" value="VEB34158.1"/>
    <property type="molecule type" value="Genomic_DNA"/>
</dbReference>
<dbReference type="OrthoDB" id="5145250at2"/>
<organism evidence="2 4">
    <name type="scientific">Legionella cherrii</name>
    <dbReference type="NCBI Taxonomy" id="28084"/>
    <lineage>
        <taxon>Bacteria</taxon>
        <taxon>Pseudomonadati</taxon>
        <taxon>Pseudomonadota</taxon>
        <taxon>Gammaproteobacteria</taxon>
        <taxon>Legionellales</taxon>
        <taxon>Legionellaceae</taxon>
        <taxon>Legionella</taxon>
    </lineage>
</organism>
<dbReference type="Proteomes" id="UP000054921">
    <property type="component" value="Unassembled WGS sequence"/>
</dbReference>
<keyword evidence="1" id="KW-0812">Transmembrane</keyword>
<reference evidence="2 4" key="1">
    <citation type="submission" date="2015-11" db="EMBL/GenBank/DDBJ databases">
        <title>Genomic analysis of 38 Legionella species identifies large and diverse effector repertoires.</title>
        <authorList>
            <person name="Burstein D."/>
            <person name="Amaro F."/>
            <person name="Zusman T."/>
            <person name="Lifshitz Z."/>
            <person name="Cohen O."/>
            <person name="Gilbert J.A."/>
            <person name="Pupko T."/>
            <person name="Shuman H.A."/>
            <person name="Segal G."/>
        </authorList>
    </citation>
    <scope>NUCLEOTIDE SEQUENCE [LARGE SCALE GENOMIC DNA]</scope>
    <source>
        <strain evidence="2 4">ORW</strain>
    </source>
</reference>
<feature type="transmembrane region" description="Helical" evidence="1">
    <location>
        <begin position="107"/>
        <end position="126"/>
    </location>
</feature>
<dbReference type="PANTHER" id="PTHR43483:SF3">
    <property type="entry name" value="MEMBRANE TRANSPORTER PROTEIN HI_0806-RELATED"/>
    <property type="match status" value="1"/>
</dbReference>
<gene>
    <name evidence="2" type="ORF">Lche_2886</name>
    <name evidence="3" type="ORF">NCTC11976_00700</name>
</gene>
<feature type="transmembrane region" description="Helical" evidence="1">
    <location>
        <begin position="132"/>
        <end position="149"/>
    </location>
</feature>
<feature type="transmembrane region" description="Helical" evidence="1">
    <location>
        <begin position="6"/>
        <end position="26"/>
    </location>
</feature>
<evidence type="ECO:0000313" key="5">
    <source>
        <dbReference type="Proteomes" id="UP000277577"/>
    </source>
</evidence>
<keyword evidence="1" id="KW-1133">Transmembrane helix</keyword>
<feature type="transmembrane region" description="Helical" evidence="1">
    <location>
        <begin position="239"/>
        <end position="257"/>
    </location>
</feature>
<dbReference type="PATRIC" id="fig|28084.5.peg.3131"/>
<reference evidence="3 5" key="2">
    <citation type="submission" date="2018-12" db="EMBL/GenBank/DDBJ databases">
        <authorList>
            <consortium name="Pathogen Informatics"/>
        </authorList>
    </citation>
    <scope>NUCLEOTIDE SEQUENCE [LARGE SCALE GENOMIC DNA]</scope>
    <source>
        <strain evidence="3 5">NCTC11976</strain>
    </source>
</reference>
<dbReference type="AlphaFoldDB" id="A0A0W0SBW8"/>
<accession>A0A0W0SBW8</accession>
<dbReference type="PANTHER" id="PTHR43483">
    <property type="entry name" value="MEMBRANE TRANSPORTER PROTEIN HI_0806-RELATED"/>
    <property type="match status" value="1"/>
</dbReference>
<name>A0A0W0SBW8_9GAMM</name>
<keyword evidence="5" id="KW-1185">Reference proteome</keyword>
<feature type="transmembrane region" description="Helical" evidence="1">
    <location>
        <begin position="38"/>
        <end position="63"/>
    </location>
</feature>
<proteinExistence type="predicted"/>
<feature type="transmembrane region" description="Helical" evidence="1">
    <location>
        <begin position="170"/>
        <end position="192"/>
    </location>
</feature>
<evidence type="ECO:0000313" key="4">
    <source>
        <dbReference type="Proteomes" id="UP000054921"/>
    </source>
</evidence>